<dbReference type="PROSITE" id="PS51257">
    <property type="entry name" value="PROKAR_LIPOPROTEIN"/>
    <property type="match status" value="1"/>
</dbReference>
<comment type="caution">
    <text evidence="2">The sequence shown here is derived from an EMBL/GenBank/DDBJ whole genome shotgun (WGS) entry which is preliminary data.</text>
</comment>
<organism evidence="2 3">
    <name type="scientific">Prorocentrum cordatum</name>
    <dbReference type="NCBI Taxonomy" id="2364126"/>
    <lineage>
        <taxon>Eukaryota</taxon>
        <taxon>Sar</taxon>
        <taxon>Alveolata</taxon>
        <taxon>Dinophyceae</taxon>
        <taxon>Prorocentrales</taxon>
        <taxon>Prorocentraceae</taxon>
        <taxon>Prorocentrum</taxon>
    </lineage>
</organism>
<dbReference type="EMBL" id="CAUYUJ010000936">
    <property type="protein sequence ID" value="CAK0793309.1"/>
    <property type="molecule type" value="Genomic_DNA"/>
</dbReference>
<proteinExistence type="predicted"/>
<evidence type="ECO:0000256" key="1">
    <source>
        <dbReference type="SAM" id="Phobius"/>
    </source>
</evidence>
<keyword evidence="1" id="KW-0472">Membrane</keyword>
<sequence length="148" mass="15462">MAPRRSAALLPAAAALCGALAAACGLAAPLLAFAPGAARPARAPSVALRAGLPEKEKVDYDLPSPDTRSILGKRSNVGQTIDQDKRGNMWAVISPTRREQEQGEWDTPIFFVLTVVGTWALIAFFAVWTGNDPRFGGGIGDGAGDFGI</sequence>
<keyword evidence="1" id="KW-0812">Transmembrane</keyword>
<protein>
    <recommendedName>
        <fullName evidence="4">PSII 6.1 kDa protein</fullName>
    </recommendedName>
</protein>
<evidence type="ECO:0000313" key="2">
    <source>
        <dbReference type="EMBL" id="CAK0793309.1"/>
    </source>
</evidence>
<feature type="transmembrane region" description="Helical" evidence="1">
    <location>
        <begin position="109"/>
        <end position="128"/>
    </location>
</feature>
<name>A0ABN9PKE7_9DINO</name>
<keyword evidence="1" id="KW-1133">Transmembrane helix</keyword>
<gene>
    <name evidence="2" type="ORF">PCOR1329_LOCUS3648</name>
</gene>
<accession>A0ABN9PKE7</accession>
<evidence type="ECO:0000313" key="3">
    <source>
        <dbReference type="Proteomes" id="UP001189429"/>
    </source>
</evidence>
<reference evidence="2" key="1">
    <citation type="submission" date="2023-10" db="EMBL/GenBank/DDBJ databases">
        <authorList>
            <person name="Chen Y."/>
            <person name="Shah S."/>
            <person name="Dougan E. K."/>
            <person name="Thang M."/>
            <person name="Chan C."/>
        </authorList>
    </citation>
    <scope>NUCLEOTIDE SEQUENCE [LARGE SCALE GENOMIC DNA]</scope>
</reference>
<dbReference type="Proteomes" id="UP001189429">
    <property type="component" value="Unassembled WGS sequence"/>
</dbReference>
<evidence type="ECO:0008006" key="4">
    <source>
        <dbReference type="Google" id="ProtNLM"/>
    </source>
</evidence>
<keyword evidence="3" id="KW-1185">Reference proteome</keyword>